<keyword evidence="3" id="KW-1185">Reference proteome</keyword>
<comment type="caution">
    <text evidence="2">The sequence shown here is derived from an EMBL/GenBank/DDBJ whole genome shotgun (WGS) entry which is preliminary data.</text>
</comment>
<reference evidence="2" key="1">
    <citation type="submission" date="2015-06" db="EMBL/GenBank/DDBJ databases">
        <authorList>
            <person name="Nguyen H."/>
        </authorList>
    </citation>
    <scope>NUCLEOTIDE SEQUENCE</scope>
    <source>
        <strain evidence="2">DAOM 180753</strain>
    </source>
</reference>
<dbReference type="AlphaFoldDB" id="A0AAI9TN24"/>
<dbReference type="Proteomes" id="UP001227192">
    <property type="component" value="Unassembled WGS sequence"/>
</dbReference>
<feature type="region of interest" description="Disordered" evidence="1">
    <location>
        <begin position="1"/>
        <end position="21"/>
    </location>
</feature>
<evidence type="ECO:0000313" key="2">
    <source>
        <dbReference type="EMBL" id="KAJ9489860.1"/>
    </source>
</evidence>
<evidence type="ECO:0000313" key="3">
    <source>
        <dbReference type="Proteomes" id="UP001227192"/>
    </source>
</evidence>
<sequence length="70" mass="7560">MVNAWRLYKSSSPGCPPGGGARTGASETILLFPPGELYSPRVVLPRKLELFRASVLSSVPFLSCIFSVTF</sequence>
<proteinExistence type="predicted"/>
<dbReference type="EMBL" id="LACB01000072">
    <property type="protein sequence ID" value="KAJ9489860.1"/>
    <property type="molecule type" value="Genomic_DNA"/>
</dbReference>
<reference evidence="2" key="2">
    <citation type="journal article" date="2016" name="Fungal Biol.">
        <title>Ochratoxin A production by Penicillium thymicola.</title>
        <authorList>
            <person name="Nguyen H.D.T."/>
            <person name="McMullin D.R."/>
            <person name="Ponomareva E."/>
            <person name="Riley R."/>
            <person name="Pomraning K.R."/>
            <person name="Baker S.E."/>
            <person name="Seifert K.A."/>
        </authorList>
    </citation>
    <scope>NUCLEOTIDE SEQUENCE</scope>
    <source>
        <strain evidence="2">DAOM 180753</strain>
    </source>
</reference>
<evidence type="ECO:0000256" key="1">
    <source>
        <dbReference type="SAM" id="MobiDB-lite"/>
    </source>
</evidence>
<protein>
    <submittedName>
        <fullName evidence="2">Uncharacterized protein</fullName>
    </submittedName>
</protein>
<accession>A0AAI9TN24</accession>
<organism evidence="2 3">
    <name type="scientific">Penicillium thymicola</name>
    <dbReference type="NCBI Taxonomy" id="293382"/>
    <lineage>
        <taxon>Eukaryota</taxon>
        <taxon>Fungi</taxon>
        <taxon>Dikarya</taxon>
        <taxon>Ascomycota</taxon>
        <taxon>Pezizomycotina</taxon>
        <taxon>Eurotiomycetes</taxon>
        <taxon>Eurotiomycetidae</taxon>
        <taxon>Eurotiales</taxon>
        <taxon>Aspergillaceae</taxon>
        <taxon>Penicillium</taxon>
    </lineage>
</organism>
<gene>
    <name evidence="2" type="ORF">VN97_g3406</name>
</gene>
<name>A0AAI9TN24_PENTH</name>